<keyword evidence="6" id="KW-0812">Transmembrane</keyword>
<evidence type="ECO:0000256" key="1">
    <source>
        <dbReference type="ARBA" id="ARBA00004383"/>
    </source>
</evidence>
<evidence type="ECO:0000313" key="12">
    <source>
        <dbReference type="Proteomes" id="UP000468650"/>
    </source>
</evidence>
<dbReference type="OrthoDB" id="1522859at2"/>
<evidence type="ECO:0000256" key="5">
    <source>
        <dbReference type="ARBA" id="ARBA00022519"/>
    </source>
</evidence>
<dbReference type="AlphaFoldDB" id="A0A6N6RH43"/>
<protein>
    <submittedName>
        <fullName evidence="11">Energy transducer TonB</fullName>
    </submittedName>
</protein>
<comment type="subcellular location">
    <subcellularLocation>
        <location evidence="1">Cell inner membrane</location>
        <topology evidence="1">Single-pass membrane protein</topology>
        <orientation evidence="1">Periplasmic side</orientation>
    </subcellularLocation>
</comment>
<dbReference type="GO" id="GO:0098797">
    <property type="term" value="C:plasma membrane protein complex"/>
    <property type="evidence" value="ECO:0007669"/>
    <property type="project" value="TreeGrafter"/>
</dbReference>
<dbReference type="Gene3D" id="3.30.1150.10">
    <property type="match status" value="1"/>
</dbReference>
<evidence type="ECO:0000256" key="6">
    <source>
        <dbReference type="ARBA" id="ARBA00022692"/>
    </source>
</evidence>
<evidence type="ECO:0000256" key="9">
    <source>
        <dbReference type="ARBA" id="ARBA00023136"/>
    </source>
</evidence>
<dbReference type="EMBL" id="WBVO01000005">
    <property type="protein sequence ID" value="KAB2810072.1"/>
    <property type="molecule type" value="Genomic_DNA"/>
</dbReference>
<organism evidence="11 12">
    <name type="scientific">Phaeocystidibacter luteus</name>
    <dbReference type="NCBI Taxonomy" id="911197"/>
    <lineage>
        <taxon>Bacteria</taxon>
        <taxon>Pseudomonadati</taxon>
        <taxon>Bacteroidota</taxon>
        <taxon>Flavobacteriia</taxon>
        <taxon>Flavobacteriales</taxon>
        <taxon>Phaeocystidibacteraceae</taxon>
        <taxon>Phaeocystidibacter</taxon>
    </lineage>
</organism>
<dbReference type="PANTHER" id="PTHR33446:SF2">
    <property type="entry name" value="PROTEIN TONB"/>
    <property type="match status" value="1"/>
</dbReference>
<dbReference type="InterPro" id="IPR051045">
    <property type="entry name" value="TonB-dependent_transducer"/>
</dbReference>
<accession>A0A6N6RH43</accession>
<keyword evidence="9" id="KW-0472">Membrane</keyword>
<dbReference type="PANTHER" id="PTHR33446">
    <property type="entry name" value="PROTEIN TONB-RELATED"/>
    <property type="match status" value="1"/>
</dbReference>
<dbReference type="InterPro" id="IPR037682">
    <property type="entry name" value="TonB_C"/>
</dbReference>
<evidence type="ECO:0000313" key="11">
    <source>
        <dbReference type="EMBL" id="KAB2810072.1"/>
    </source>
</evidence>
<feature type="domain" description="TonB C-terminal" evidence="10">
    <location>
        <begin position="231"/>
        <end position="327"/>
    </location>
</feature>
<dbReference type="SUPFAM" id="SSF74653">
    <property type="entry name" value="TolA/TonB C-terminal domain"/>
    <property type="match status" value="1"/>
</dbReference>
<comment type="caution">
    <text evidence="11">The sequence shown here is derived from an EMBL/GenBank/DDBJ whole genome shotgun (WGS) entry which is preliminary data.</text>
</comment>
<gene>
    <name evidence="11" type="ORF">F8C67_07495</name>
</gene>
<keyword evidence="12" id="KW-1185">Reference proteome</keyword>
<dbReference type="RefSeq" id="WP_151667216.1">
    <property type="nucleotide sequence ID" value="NZ_WBVO01000005.1"/>
</dbReference>
<keyword evidence="8" id="KW-1133">Transmembrane helix</keyword>
<dbReference type="Pfam" id="PF03544">
    <property type="entry name" value="TonB_C"/>
    <property type="match status" value="1"/>
</dbReference>
<name>A0A6N6RH43_9FLAO</name>
<keyword evidence="5" id="KW-0997">Cell inner membrane</keyword>
<keyword evidence="4" id="KW-1003">Cell membrane</keyword>
<dbReference type="Proteomes" id="UP000468650">
    <property type="component" value="Unassembled WGS sequence"/>
</dbReference>
<evidence type="ECO:0000259" key="10">
    <source>
        <dbReference type="PROSITE" id="PS52015"/>
    </source>
</evidence>
<dbReference type="GO" id="GO:0055085">
    <property type="term" value="P:transmembrane transport"/>
    <property type="evidence" value="ECO:0007669"/>
    <property type="project" value="InterPro"/>
</dbReference>
<keyword evidence="3" id="KW-0813">Transport</keyword>
<evidence type="ECO:0000256" key="2">
    <source>
        <dbReference type="ARBA" id="ARBA00006555"/>
    </source>
</evidence>
<evidence type="ECO:0000256" key="3">
    <source>
        <dbReference type="ARBA" id="ARBA00022448"/>
    </source>
</evidence>
<proteinExistence type="inferred from homology"/>
<reference evidence="11 12" key="1">
    <citation type="submission" date="2019-09" db="EMBL/GenBank/DDBJ databases">
        <title>Genomes of family Cryomorphaceae.</title>
        <authorList>
            <person name="Bowman J.P."/>
        </authorList>
    </citation>
    <scope>NUCLEOTIDE SEQUENCE [LARGE SCALE GENOMIC DNA]</scope>
    <source>
        <strain evidence="11 12">LMG 25704</strain>
    </source>
</reference>
<dbReference type="PROSITE" id="PS52015">
    <property type="entry name" value="TONB_CTD"/>
    <property type="match status" value="1"/>
</dbReference>
<comment type="similarity">
    <text evidence="2">Belongs to the TonB family.</text>
</comment>
<evidence type="ECO:0000256" key="4">
    <source>
        <dbReference type="ARBA" id="ARBA00022475"/>
    </source>
</evidence>
<dbReference type="GO" id="GO:0015031">
    <property type="term" value="P:protein transport"/>
    <property type="evidence" value="ECO:0007669"/>
    <property type="project" value="UniProtKB-KW"/>
</dbReference>
<dbReference type="NCBIfam" id="TIGR01352">
    <property type="entry name" value="tonB_Cterm"/>
    <property type="match status" value="1"/>
</dbReference>
<dbReference type="GO" id="GO:0031992">
    <property type="term" value="F:energy transducer activity"/>
    <property type="evidence" value="ECO:0007669"/>
    <property type="project" value="TreeGrafter"/>
</dbReference>
<keyword evidence="7" id="KW-0653">Protein transport</keyword>
<sequence length="327" mass="37096">MLNNLRSYILTIALSVLSLVGYSTNPEDCLTLSDYLEIQFRGTPETQFDRSALEASVGSIGKRRFRSSFADTIISYVPVSWTITTDDNDQDFVVQTSPTLGIIVEISSKDNPCIHELIKDLESRDIEPVEGVAVSYRETDDGGAKPNVMSEIELYEIEEQYVEVYHKEDETQLLIYSKSRYNAVFGEERNRTYPEIEEVVNFADTYDFYGVESYPRFPGCDQKSQDENYYCFEYNVRKVIGANFDFPEDAVRESRGGVVYIQFIIEYDGSISEITVIRSSGHDDIDQAGIDAARHLPKMTPAKVNGQPVRMSYVVPINARISSNDED</sequence>
<dbReference type="InterPro" id="IPR006260">
    <property type="entry name" value="TonB/TolA_C"/>
</dbReference>
<evidence type="ECO:0000256" key="7">
    <source>
        <dbReference type="ARBA" id="ARBA00022927"/>
    </source>
</evidence>
<evidence type="ECO:0000256" key="8">
    <source>
        <dbReference type="ARBA" id="ARBA00022989"/>
    </source>
</evidence>